<dbReference type="Pfam" id="PF00109">
    <property type="entry name" value="ketoacyl-synt"/>
    <property type="match status" value="1"/>
</dbReference>
<dbReference type="Pfam" id="PF02801">
    <property type="entry name" value="Ketoacyl-synt_C"/>
    <property type="match status" value="1"/>
</dbReference>
<evidence type="ECO:0000259" key="4">
    <source>
        <dbReference type="PROSITE" id="PS52004"/>
    </source>
</evidence>
<accession>A0A1S6K7Z1</accession>
<dbReference type="InterPro" id="IPR020841">
    <property type="entry name" value="PKS_Beta-ketoAc_synthase_dom"/>
</dbReference>
<feature type="domain" description="Ketosynthase family 3 (KS3)" evidence="4">
    <location>
        <begin position="299"/>
        <end position="743"/>
    </location>
</feature>
<name>A0A1S6K7Z1_9DINO</name>
<keyword evidence="1" id="KW-0596">Phosphopantetheine</keyword>
<reference evidence="5" key="1">
    <citation type="journal article" date="2017" name="J. Eukaryot. Microbiol.">
        <title>Role of Modular Polyketide Synthases in the Production of Polyether Ladder Compounds in Ciguatoxin-producing Gambierdiscus polynesiensis and G.excentricus (Dinophyceae).</title>
        <authorList>
            <person name="Kohli G.S."/>
            <person name="Campbell K."/>
            <person name="John U."/>
            <person name="Smith K.F."/>
            <person name="Fraga S."/>
            <person name="Rhodes L.L."/>
            <person name="Murray S.A."/>
        </authorList>
    </citation>
    <scope>NUCLEOTIDE SEQUENCE</scope>
    <source>
        <strain evidence="5">Contig_35452</strain>
    </source>
</reference>
<evidence type="ECO:0000256" key="3">
    <source>
        <dbReference type="RuleBase" id="RU003694"/>
    </source>
</evidence>
<dbReference type="InterPro" id="IPR050091">
    <property type="entry name" value="PKS_NRPS_Biosynth_Enz"/>
</dbReference>
<dbReference type="SMART" id="SM00825">
    <property type="entry name" value="PKS_KS"/>
    <property type="match status" value="1"/>
</dbReference>
<sequence length="1034" mass="114506">MEGSLHQGVDGSTDSVFDVTEALEEEELRIEIEFLLRLKGYCVLDSGVELDVLEAALEELHRLREQSRFIAVQPEVIDGLLGPKGSGEFCELAFLGAARYEDGDNLAALQRRLNDYTDFAGSFCRSLGFSSVVPSPTLAVRGDGPDWRNELSEDTCMGWLSTFKMAKLMLLLFIGPHEGSLELTPCDDDSGTVQIPTRPGMMVILRYDALMRSHACTRDDHVMVRWIWVREKTGPRGWRTLALDLQKKMPSLRQLYEWVQTRMQHSLTLEDEYCLEGAEVPVNREWQLMMHHHFFKRDRIPVAVRGMGGRLPGMWDPEVFWKAVNCGVDFVTPVPFQRWDHDSYYDPDPQCWMNADNFAHGPNMGRTSIRHAQFIDGIELFDNKFFGLSMMEAKGMDPQQRHILETSYECMFQAGFKKKDLMNAEIAVYIGTTNPEVNYTDQEAGACSGTGSAVAITSNRISFQLGMMGPSSSIECGMSSSSMAVLVGGAAVIPQFEHRQRTGGFSMAADVGGIAFSITPFMWPRHNTFMNPAGRCFTFDESGNGYVRGEAAANLCLMPYAEKIDGQFAVPDDAKCLGTLVGRRAVSNGRCASLTAPSGRAQAECLVDACRSALITALDLDGLECHGIGSQLEDSVEVTAAAGSLRGMKGGDMEVLTLSGNKTNVGAMMEACGVVALAKVLFNIMYANNAPTLHLKQLNPHLELGREGVIFNTEHVAYRERTSFHAVASSGTAGMNVAHVAWYMADESKVRVDNATHEHCVFSFWPGGGGMLESEQQPQRGYFVIGSWTRWEQPAEMVLERHGVYVYSVTLGPNRFESFQIWLDGESDRVLHPGSPHGQPGDQVFGPSDVSRVWDSAWTIEGRSTVYPYKLHNPHGHIGDRYEVRLLVLGKYRTVTWKRVAVSAEAAGIADRGTYFVAVGWAGGGLVEMVAHQDVPGLHTAEVKLPSSDTEGTFHILRDRDWCQTFRPLESRSVDPHSVQEVLGPDDHGHEPGWHLHGRSGESFQIEFQRTFAGGEDLRRVSWHSLDGGSEQPG</sequence>
<dbReference type="GO" id="GO:0004312">
    <property type="term" value="F:fatty acid synthase activity"/>
    <property type="evidence" value="ECO:0007669"/>
    <property type="project" value="TreeGrafter"/>
</dbReference>
<dbReference type="PROSITE" id="PS52004">
    <property type="entry name" value="KS3_2"/>
    <property type="match status" value="1"/>
</dbReference>
<evidence type="ECO:0000313" key="5">
    <source>
        <dbReference type="EMBL" id="AQS99284.1"/>
    </source>
</evidence>
<dbReference type="EMBL" id="KX395866">
    <property type="protein sequence ID" value="AQS99284.1"/>
    <property type="molecule type" value="Transcribed_RNA"/>
</dbReference>
<evidence type="ECO:0000256" key="2">
    <source>
        <dbReference type="ARBA" id="ARBA00022553"/>
    </source>
</evidence>
<evidence type="ECO:0000256" key="1">
    <source>
        <dbReference type="ARBA" id="ARBA00022450"/>
    </source>
</evidence>
<dbReference type="Gene3D" id="3.40.47.10">
    <property type="match status" value="1"/>
</dbReference>
<keyword evidence="3" id="KW-0808">Transferase</keyword>
<organism evidence="5">
    <name type="scientific">Gambierdiscus excentricus</name>
    <dbReference type="NCBI Taxonomy" id="986170"/>
    <lineage>
        <taxon>Eukaryota</taxon>
        <taxon>Sar</taxon>
        <taxon>Alveolata</taxon>
        <taxon>Dinophyceae</taxon>
        <taxon>Gonyaulacales</taxon>
        <taxon>Pyrocystaceae</taxon>
        <taxon>Gambierdiscus</taxon>
    </lineage>
</organism>
<dbReference type="PANTHER" id="PTHR43775">
    <property type="entry name" value="FATTY ACID SYNTHASE"/>
    <property type="match status" value="1"/>
</dbReference>
<dbReference type="GO" id="GO:0006633">
    <property type="term" value="P:fatty acid biosynthetic process"/>
    <property type="evidence" value="ECO:0007669"/>
    <property type="project" value="TreeGrafter"/>
</dbReference>
<dbReference type="InterPro" id="IPR014030">
    <property type="entry name" value="Ketoacyl_synth_N"/>
</dbReference>
<dbReference type="PANTHER" id="PTHR43775:SF37">
    <property type="entry name" value="SI:DKEY-61P9.11"/>
    <property type="match status" value="1"/>
</dbReference>
<keyword evidence="2" id="KW-0597">Phosphoprotein</keyword>
<dbReference type="InterPro" id="IPR014031">
    <property type="entry name" value="Ketoacyl_synth_C"/>
</dbReference>
<dbReference type="CDD" id="cd00833">
    <property type="entry name" value="PKS"/>
    <property type="match status" value="1"/>
</dbReference>
<protein>
    <submittedName>
        <fullName evidence="5">Type I polyketide synthase</fullName>
    </submittedName>
</protein>
<dbReference type="InterPro" id="IPR016039">
    <property type="entry name" value="Thiolase-like"/>
</dbReference>
<comment type="similarity">
    <text evidence="3">Belongs to the thiolase-like superfamily. Beta-ketoacyl-ACP synthases family.</text>
</comment>
<dbReference type="AlphaFoldDB" id="A0A1S6K7Z1"/>
<proteinExistence type="inferred from homology"/>
<dbReference type="SUPFAM" id="SSF53901">
    <property type="entry name" value="Thiolase-like"/>
    <property type="match status" value="1"/>
</dbReference>